<organism evidence="8 9">
    <name type="scientific">Oceanobacillus longus</name>
    <dbReference type="NCBI Taxonomy" id="930120"/>
    <lineage>
        <taxon>Bacteria</taxon>
        <taxon>Bacillati</taxon>
        <taxon>Bacillota</taxon>
        <taxon>Bacilli</taxon>
        <taxon>Bacillales</taxon>
        <taxon>Bacillaceae</taxon>
        <taxon>Oceanobacillus</taxon>
    </lineage>
</organism>
<comment type="caution">
    <text evidence="8">The sequence shown here is derived from an EMBL/GenBank/DDBJ whole genome shotgun (WGS) entry which is preliminary data.</text>
</comment>
<feature type="transmembrane region" description="Helical" evidence="6">
    <location>
        <begin position="111"/>
        <end position="130"/>
    </location>
</feature>
<protein>
    <recommendedName>
        <fullName evidence="6">TVP38/TMEM64 family membrane protein</fullName>
    </recommendedName>
</protein>
<name>A0ABV8GRE9_9BACI</name>
<feature type="transmembrane region" description="Helical" evidence="6">
    <location>
        <begin position="41"/>
        <end position="62"/>
    </location>
</feature>
<keyword evidence="3 6" id="KW-0812">Transmembrane</keyword>
<feature type="transmembrane region" description="Helical" evidence="6">
    <location>
        <begin position="181"/>
        <end position="201"/>
    </location>
</feature>
<sequence>MKKGIVVVILYGVILFLAFLFREPLLIWLDYSDFSQLPLMFFLAIFFAVIPVIPFTVFAGLMGVKYGVWIGATINWIGSVGAAVIFFVLARHFFVQQFQAYIARYQKVKKFDYIISQHAFIAVLFSRLIPIVPSPVINIYSGLSTMQFRIYFMATAIGQIPAMIVFAYLGNQLFSSVHSFTLGISVYAGFVFMMMVLYRFWYKLSQRKVQDAE</sequence>
<dbReference type="RefSeq" id="WP_379494945.1">
    <property type="nucleotide sequence ID" value="NZ_JBHSAO010000001.1"/>
</dbReference>
<feature type="transmembrane region" description="Helical" evidence="6">
    <location>
        <begin position="6"/>
        <end position="29"/>
    </location>
</feature>
<comment type="subcellular location">
    <subcellularLocation>
        <location evidence="1 6">Cell membrane</location>
        <topology evidence="1 6">Multi-pass membrane protein</topology>
    </subcellularLocation>
</comment>
<reference evidence="9" key="1">
    <citation type="journal article" date="2019" name="Int. J. Syst. Evol. Microbiol.">
        <title>The Global Catalogue of Microorganisms (GCM) 10K type strain sequencing project: providing services to taxonomists for standard genome sequencing and annotation.</title>
        <authorList>
            <consortium name="The Broad Institute Genomics Platform"/>
            <consortium name="The Broad Institute Genome Sequencing Center for Infectious Disease"/>
            <person name="Wu L."/>
            <person name="Ma J."/>
        </authorList>
    </citation>
    <scope>NUCLEOTIDE SEQUENCE [LARGE SCALE GENOMIC DNA]</scope>
    <source>
        <strain evidence="9">IBRC-M 10703</strain>
    </source>
</reference>
<keyword evidence="2 6" id="KW-1003">Cell membrane</keyword>
<evidence type="ECO:0000256" key="5">
    <source>
        <dbReference type="ARBA" id="ARBA00023136"/>
    </source>
</evidence>
<dbReference type="InterPro" id="IPR032816">
    <property type="entry name" value="VTT_dom"/>
</dbReference>
<feature type="transmembrane region" description="Helical" evidence="6">
    <location>
        <begin position="68"/>
        <end position="90"/>
    </location>
</feature>
<comment type="similarity">
    <text evidence="6">Belongs to the TVP38/TMEM64 family.</text>
</comment>
<evidence type="ECO:0000256" key="2">
    <source>
        <dbReference type="ARBA" id="ARBA00022475"/>
    </source>
</evidence>
<dbReference type="InterPro" id="IPR015414">
    <property type="entry name" value="TMEM64"/>
</dbReference>
<evidence type="ECO:0000313" key="9">
    <source>
        <dbReference type="Proteomes" id="UP001595772"/>
    </source>
</evidence>
<keyword evidence="9" id="KW-1185">Reference proteome</keyword>
<dbReference type="PANTHER" id="PTHR12677:SF59">
    <property type="entry name" value="GOLGI APPARATUS MEMBRANE PROTEIN TVP38-RELATED"/>
    <property type="match status" value="1"/>
</dbReference>
<dbReference type="PANTHER" id="PTHR12677">
    <property type="entry name" value="GOLGI APPARATUS MEMBRANE PROTEIN TVP38-RELATED"/>
    <property type="match status" value="1"/>
</dbReference>
<feature type="transmembrane region" description="Helical" evidence="6">
    <location>
        <begin position="150"/>
        <end position="169"/>
    </location>
</feature>
<evidence type="ECO:0000256" key="6">
    <source>
        <dbReference type="RuleBase" id="RU366058"/>
    </source>
</evidence>
<evidence type="ECO:0000256" key="1">
    <source>
        <dbReference type="ARBA" id="ARBA00004651"/>
    </source>
</evidence>
<gene>
    <name evidence="8" type="ORF">ACFOUV_01200</name>
</gene>
<evidence type="ECO:0000256" key="4">
    <source>
        <dbReference type="ARBA" id="ARBA00022989"/>
    </source>
</evidence>
<proteinExistence type="inferred from homology"/>
<dbReference type="Pfam" id="PF09335">
    <property type="entry name" value="VTT_dom"/>
    <property type="match status" value="1"/>
</dbReference>
<evidence type="ECO:0000259" key="7">
    <source>
        <dbReference type="Pfam" id="PF09335"/>
    </source>
</evidence>
<evidence type="ECO:0000256" key="3">
    <source>
        <dbReference type="ARBA" id="ARBA00022692"/>
    </source>
</evidence>
<evidence type="ECO:0000313" key="8">
    <source>
        <dbReference type="EMBL" id="MFC4022430.1"/>
    </source>
</evidence>
<dbReference type="EMBL" id="JBHSAO010000001">
    <property type="protein sequence ID" value="MFC4022430.1"/>
    <property type="molecule type" value="Genomic_DNA"/>
</dbReference>
<feature type="domain" description="VTT" evidence="7">
    <location>
        <begin position="53"/>
        <end position="171"/>
    </location>
</feature>
<keyword evidence="4 6" id="KW-1133">Transmembrane helix</keyword>
<dbReference type="Proteomes" id="UP001595772">
    <property type="component" value="Unassembled WGS sequence"/>
</dbReference>
<accession>A0ABV8GRE9</accession>
<keyword evidence="5 6" id="KW-0472">Membrane</keyword>